<sequence length="113" mass="12984">MELSPSEYVVKERIPANLFRSVEAVGGRLTITNERLLFTPHMINIQTESVEINMADIVGVEKRNTMGLVPNGIKITNRYGSEFKFVVYKRAQLIELINQYRVYGMSPDSNRIY</sequence>
<dbReference type="KEGG" id="plut:EI981_10980"/>
<dbReference type="OrthoDB" id="2085436at2"/>
<accession>A0A3Q9IAQ0</accession>
<dbReference type="Proteomes" id="UP000270678">
    <property type="component" value="Chromosome"/>
</dbReference>
<proteinExistence type="predicted"/>
<organism evidence="2 3">
    <name type="scientific">Paenibacillus lutimineralis</name>
    <dbReference type="NCBI Taxonomy" id="2707005"/>
    <lineage>
        <taxon>Bacteria</taxon>
        <taxon>Bacillati</taxon>
        <taxon>Bacillota</taxon>
        <taxon>Bacilli</taxon>
        <taxon>Bacillales</taxon>
        <taxon>Paenibacillaceae</taxon>
        <taxon>Paenibacillus</taxon>
    </lineage>
</organism>
<dbReference type="InterPro" id="IPR004182">
    <property type="entry name" value="GRAM"/>
</dbReference>
<dbReference type="Pfam" id="PF02893">
    <property type="entry name" value="GRAM"/>
    <property type="match status" value="1"/>
</dbReference>
<dbReference type="EMBL" id="CP034346">
    <property type="protein sequence ID" value="AZS14932.1"/>
    <property type="molecule type" value="Genomic_DNA"/>
</dbReference>
<dbReference type="AlphaFoldDB" id="A0A3Q9IAQ0"/>
<keyword evidence="3" id="KW-1185">Reference proteome</keyword>
<gene>
    <name evidence="2" type="ORF">EI981_10980</name>
</gene>
<reference evidence="3" key="1">
    <citation type="submission" date="2018-12" db="EMBL/GenBank/DDBJ databases">
        <title>Complete genome sequence of Paenibacillus sp. MBLB1234.</title>
        <authorList>
            <person name="Nam Y.-D."/>
            <person name="Kang J."/>
            <person name="Chung W.-H."/>
            <person name="Park Y.S."/>
        </authorList>
    </citation>
    <scope>NUCLEOTIDE SEQUENCE [LARGE SCALE GENOMIC DNA]</scope>
    <source>
        <strain evidence="3">MBLB1234</strain>
    </source>
</reference>
<protein>
    <recommendedName>
        <fullName evidence="1">GRAM domain-containing protein</fullName>
    </recommendedName>
</protein>
<dbReference type="RefSeq" id="WP_126998054.1">
    <property type="nucleotide sequence ID" value="NZ_CP034346.1"/>
</dbReference>
<evidence type="ECO:0000259" key="1">
    <source>
        <dbReference type="Pfam" id="PF02893"/>
    </source>
</evidence>
<feature type="domain" description="GRAM" evidence="1">
    <location>
        <begin position="3"/>
        <end position="86"/>
    </location>
</feature>
<evidence type="ECO:0000313" key="2">
    <source>
        <dbReference type="EMBL" id="AZS14932.1"/>
    </source>
</evidence>
<dbReference type="Gene3D" id="2.30.29.30">
    <property type="entry name" value="Pleckstrin-homology domain (PH domain)/Phosphotyrosine-binding domain (PTB)"/>
    <property type="match status" value="1"/>
</dbReference>
<name>A0A3Q9IAQ0_9BACL</name>
<dbReference type="InterPro" id="IPR011993">
    <property type="entry name" value="PH-like_dom_sf"/>
</dbReference>
<evidence type="ECO:0000313" key="3">
    <source>
        <dbReference type="Proteomes" id="UP000270678"/>
    </source>
</evidence>